<evidence type="ECO:0000256" key="2">
    <source>
        <dbReference type="SAM" id="MobiDB-lite"/>
    </source>
</evidence>
<dbReference type="AlphaFoldDB" id="A0A643C4F2"/>
<reference evidence="3 4" key="1">
    <citation type="journal article" date="2019" name="PLoS ONE">
        <title>Genomic analyses reveal an absence of contemporary introgressive admixture between fin whales and blue whales, despite known hybrids.</title>
        <authorList>
            <person name="Westbury M.V."/>
            <person name="Petersen B."/>
            <person name="Lorenzen E.D."/>
        </authorList>
    </citation>
    <scope>NUCLEOTIDE SEQUENCE [LARGE SCALE GENOMIC DNA]</scope>
    <source>
        <strain evidence="3">FinWhale-01</strain>
    </source>
</reference>
<gene>
    <name evidence="3" type="ORF">E2I00_008062</name>
</gene>
<protein>
    <submittedName>
        <fullName evidence="3">Uncharacterized protein</fullName>
    </submittedName>
</protein>
<dbReference type="Proteomes" id="UP000437017">
    <property type="component" value="Unassembled WGS sequence"/>
</dbReference>
<evidence type="ECO:0000313" key="4">
    <source>
        <dbReference type="Proteomes" id="UP000437017"/>
    </source>
</evidence>
<dbReference type="PANTHER" id="PTHR14429">
    <property type="entry name" value="FIBROSIN FAMILY MEMBER"/>
    <property type="match status" value="1"/>
</dbReference>
<evidence type="ECO:0000313" key="3">
    <source>
        <dbReference type="EMBL" id="KAB0394828.1"/>
    </source>
</evidence>
<dbReference type="PANTHER" id="PTHR14429:SF24">
    <property type="entry name" value="FIBROSIN"/>
    <property type="match status" value="1"/>
</dbReference>
<dbReference type="EMBL" id="SGJD01002656">
    <property type="protein sequence ID" value="KAB0394828.1"/>
    <property type="molecule type" value="Genomic_DNA"/>
</dbReference>
<keyword evidence="4" id="KW-1185">Reference proteome</keyword>
<name>A0A643C4F2_BALPH</name>
<accession>A0A643C4F2</accession>
<feature type="region of interest" description="Disordered" evidence="2">
    <location>
        <begin position="1"/>
        <end position="20"/>
    </location>
</feature>
<proteinExistence type="predicted"/>
<organism evidence="3 4">
    <name type="scientific">Balaenoptera physalus</name>
    <name type="common">Fin whale</name>
    <name type="synonym">Balaena physalus</name>
    <dbReference type="NCBI Taxonomy" id="9770"/>
    <lineage>
        <taxon>Eukaryota</taxon>
        <taxon>Metazoa</taxon>
        <taxon>Chordata</taxon>
        <taxon>Craniata</taxon>
        <taxon>Vertebrata</taxon>
        <taxon>Euteleostomi</taxon>
        <taxon>Mammalia</taxon>
        <taxon>Eutheria</taxon>
        <taxon>Laurasiatheria</taxon>
        <taxon>Artiodactyla</taxon>
        <taxon>Whippomorpha</taxon>
        <taxon>Cetacea</taxon>
        <taxon>Mysticeti</taxon>
        <taxon>Balaenopteridae</taxon>
        <taxon>Balaenoptera</taxon>
    </lineage>
</organism>
<keyword evidence="1" id="KW-0597">Phosphoprotein</keyword>
<evidence type="ECO:0000256" key="1">
    <source>
        <dbReference type="ARBA" id="ARBA00022553"/>
    </source>
</evidence>
<comment type="caution">
    <text evidence="3">The sequence shown here is derived from an EMBL/GenBank/DDBJ whole genome shotgun (WGS) entry which is preliminary data.</text>
</comment>
<sequence length="77" mass="8759">DLNSRYLNAQGGPEVVGAGGSARPLAFQFHQHNHQHQHTHQHTHQHFTPYPPGLLPPHGPHMFEKYPGKMEGLFRHN</sequence>
<feature type="non-terminal residue" evidence="3">
    <location>
        <position position="1"/>
    </location>
</feature>
<dbReference type="InterPro" id="IPR023246">
    <property type="entry name" value="AUTS2"/>
</dbReference>
<feature type="non-terminal residue" evidence="3">
    <location>
        <position position="77"/>
    </location>
</feature>